<dbReference type="GO" id="GO:0005507">
    <property type="term" value="F:copper ion binding"/>
    <property type="evidence" value="ECO:0007669"/>
    <property type="project" value="InterPro"/>
</dbReference>
<dbReference type="HOGENOM" id="CLU_034286_0_0_5"/>
<dbReference type="InterPro" id="IPR045087">
    <property type="entry name" value="Cu-oxidase_fam"/>
</dbReference>
<keyword evidence="1" id="KW-0479">Metal-binding</keyword>
<protein>
    <submittedName>
        <fullName evidence="6">Multicopper oxidase</fullName>
    </submittedName>
</protein>
<dbReference type="PANTHER" id="PTHR11709">
    <property type="entry name" value="MULTI-COPPER OXIDASE"/>
    <property type="match status" value="1"/>
</dbReference>
<accession>S9QR18</accession>
<dbReference type="EMBL" id="APVH01000013">
    <property type="protein sequence ID" value="EPX83851.1"/>
    <property type="molecule type" value="Genomic_DNA"/>
</dbReference>
<feature type="domain" description="Plastocyanin-like" evidence="5">
    <location>
        <begin position="91"/>
        <end position="184"/>
    </location>
</feature>
<evidence type="ECO:0000313" key="7">
    <source>
        <dbReference type="Proteomes" id="UP000015347"/>
    </source>
</evidence>
<comment type="caution">
    <text evidence="6">The sequence shown here is derived from an EMBL/GenBank/DDBJ whole genome shotgun (WGS) entry which is preliminary data.</text>
</comment>
<dbReference type="AlphaFoldDB" id="S9QR18"/>
<feature type="chain" id="PRO_5004568189" evidence="4">
    <location>
        <begin position="27"/>
        <end position="471"/>
    </location>
</feature>
<dbReference type="PANTHER" id="PTHR11709:SF394">
    <property type="entry name" value="FI03373P-RELATED"/>
    <property type="match status" value="1"/>
</dbReference>
<dbReference type="SUPFAM" id="SSF49503">
    <property type="entry name" value="Cupredoxins"/>
    <property type="match status" value="2"/>
</dbReference>
<dbReference type="Gene3D" id="2.60.40.420">
    <property type="entry name" value="Cupredoxins - blue copper proteins"/>
    <property type="match status" value="2"/>
</dbReference>
<reference evidence="7" key="1">
    <citation type="journal article" date="2014" name="Stand. Genomic Sci.">
        <title>Genome sequence of the exopolysaccharide-producing Salipiger mucosus type strain (DSM 16094(T)), a moderately halophilic member of the Roseobacter clade.</title>
        <authorList>
            <person name="Riedel T."/>
            <person name="Spring S."/>
            <person name="Fiebig A."/>
            <person name="Petersen J."/>
            <person name="Kyrpides N.C."/>
            <person name="Goker M."/>
            <person name="Klenk H.P."/>
        </authorList>
    </citation>
    <scope>NUCLEOTIDE SEQUENCE [LARGE SCALE GENOMIC DNA]</scope>
    <source>
        <strain evidence="7">DSM 16094</strain>
    </source>
</reference>
<dbReference type="InterPro" id="IPR008972">
    <property type="entry name" value="Cupredoxin"/>
</dbReference>
<dbReference type="Proteomes" id="UP000015347">
    <property type="component" value="Unassembled WGS sequence"/>
</dbReference>
<gene>
    <name evidence="6" type="ORF">Salmuc_01626</name>
</gene>
<evidence type="ECO:0000313" key="6">
    <source>
        <dbReference type="EMBL" id="EPX83851.1"/>
    </source>
</evidence>
<dbReference type="GO" id="GO:0016491">
    <property type="term" value="F:oxidoreductase activity"/>
    <property type="evidence" value="ECO:0007669"/>
    <property type="project" value="UniProtKB-KW"/>
</dbReference>
<keyword evidence="7" id="KW-1185">Reference proteome</keyword>
<dbReference type="RefSeq" id="WP_020041710.1">
    <property type="nucleotide sequence ID" value="NZ_KE557274.1"/>
</dbReference>
<keyword evidence="2" id="KW-0560">Oxidoreductase</keyword>
<keyword evidence="4" id="KW-0732">Signal</keyword>
<dbReference type="eggNOG" id="COG2132">
    <property type="taxonomic scope" value="Bacteria"/>
</dbReference>
<evidence type="ECO:0000259" key="5">
    <source>
        <dbReference type="Pfam" id="PF07732"/>
    </source>
</evidence>
<proteinExistence type="predicted"/>
<keyword evidence="3" id="KW-0186">Copper</keyword>
<dbReference type="STRING" id="1123237.Salmuc_01626"/>
<name>S9QR18_9RHOB</name>
<evidence type="ECO:0000256" key="4">
    <source>
        <dbReference type="SAM" id="SignalP"/>
    </source>
</evidence>
<organism evidence="6 7">
    <name type="scientific">Salipiger mucosus DSM 16094</name>
    <dbReference type="NCBI Taxonomy" id="1123237"/>
    <lineage>
        <taxon>Bacteria</taxon>
        <taxon>Pseudomonadati</taxon>
        <taxon>Pseudomonadota</taxon>
        <taxon>Alphaproteobacteria</taxon>
        <taxon>Rhodobacterales</taxon>
        <taxon>Roseobacteraceae</taxon>
        <taxon>Salipiger</taxon>
    </lineage>
</organism>
<dbReference type="OrthoDB" id="9757546at2"/>
<dbReference type="InterPro" id="IPR011707">
    <property type="entry name" value="Cu-oxidase-like_N"/>
</dbReference>
<evidence type="ECO:0000256" key="2">
    <source>
        <dbReference type="ARBA" id="ARBA00023002"/>
    </source>
</evidence>
<sequence length="471" mass="51443">MSFFLSAFRRGIQVAILASAGFPAVAQDLQSIPGLAQDTVTYGADLDGDGDPDEIEMRLEIIEVVEEVSPGEVLAFWVFSPAGAGMTPVARLPSPTIRVEQGDHVRIVLENTHYFPHTIHFHGTVHPNAMDGVPEITQPPVLPGESFVYEFVAQNPGTHFYHCHVQADVHVRMGLSGMFIIEPNRPDNTVQPLVIGAGEISDLSAAVSADYATEHSLVYSDVDSNLHRLPLQVADPRELEWRMHRDYDSTAARPDVFLLNGRAFPFTLLDTPINVTEDGNALFRVLNAGERMINLHTHGHHPVLKARDGMAVASDPEISRDTYSVGAAQRLDLELRTTADPIYSSGPGVWLMHDHTERTVSNRGINPGGDITTIVYDGYRDEATGLPDVPGSLSKFFDPAYYRGDVPVFPPRYSVPLPKPILMDGLTASTGACSMPGVRGAMKSNKFRISWPRTVSSPKAARARRTPPGVS</sequence>
<evidence type="ECO:0000256" key="1">
    <source>
        <dbReference type="ARBA" id="ARBA00022723"/>
    </source>
</evidence>
<dbReference type="Pfam" id="PF07732">
    <property type="entry name" value="Cu-oxidase_3"/>
    <property type="match status" value="1"/>
</dbReference>
<evidence type="ECO:0000256" key="3">
    <source>
        <dbReference type="ARBA" id="ARBA00023008"/>
    </source>
</evidence>
<feature type="signal peptide" evidence="4">
    <location>
        <begin position="1"/>
        <end position="26"/>
    </location>
</feature>